<dbReference type="Proteomes" id="UP000247702">
    <property type="component" value="Unassembled WGS sequence"/>
</dbReference>
<evidence type="ECO:0000256" key="1">
    <source>
        <dbReference type="SAM" id="MobiDB-lite"/>
    </source>
</evidence>
<dbReference type="AlphaFoldDB" id="A0A2Z6Q4T7"/>
<protein>
    <submittedName>
        <fullName evidence="2">Uncharacterized protein</fullName>
    </submittedName>
</protein>
<sequence length="370" mass="43991">MVKLKIELKVRKYDDNNELEEEVTNQEIIIFTDEDAELYEKLKMWDQTIIERVNTLEKMKMKEKICIACTASMDKYEEKEKLEKIGKPLDYLCYVCEQEKEQIIERSNNLEIEKYESNVLIRDEQMTNNRNNIPMEDSISEENSKEDINKVKETKKNYGRKRNEKKVKKQQGNSKKHTKAYEKLMEELTIPQKKIIIIKDDDDEKIEPSLAKILRCAIKGDRNSINLWYNCGKRFREEIETKIGKGEKEQNVRKKIYNELAKKMPELKRDMIQYKLIRAERVYKLFKAIGREKINRLQNCCITDIMECKKEEIDEIIEYFGNNIDIDRNCVSQIRPISNSSTIDLITRITTPQITNNAFEDNFFNGITFL</sequence>
<accession>A0A2Z6Q4T7</accession>
<evidence type="ECO:0000313" key="3">
    <source>
        <dbReference type="EMBL" id="GES95448.1"/>
    </source>
</evidence>
<dbReference type="EMBL" id="BLAL01000242">
    <property type="protein sequence ID" value="GES95448.1"/>
    <property type="molecule type" value="Genomic_DNA"/>
</dbReference>
<name>A0A2Z6Q4T7_9GLOM</name>
<keyword evidence="4" id="KW-1185">Reference proteome</keyword>
<gene>
    <name evidence="3" type="ORF">RCL2_002211600</name>
    <name evidence="2" type="ORF">RclHR1_11700003</name>
</gene>
<dbReference type="Proteomes" id="UP000615446">
    <property type="component" value="Unassembled WGS sequence"/>
</dbReference>
<feature type="compositionally biased region" description="Basic residues" evidence="1">
    <location>
        <begin position="157"/>
        <end position="178"/>
    </location>
</feature>
<proteinExistence type="predicted"/>
<organism evidence="2 4">
    <name type="scientific">Rhizophagus clarus</name>
    <dbReference type="NCBI Taxonomy" id="94130"/>
    <lineage>
        <taxon>Eukaryota</taxon>
        <taxon>Fungi</taxon>
        <taxon>Fungi incertae sedis</taxon>
        <taxon>Mucoromycota</taxon>
        <taxon>Glomeromycotina</taxon>
        <taxon>Glomeromycetes</taxon>
        <taxon>Glomerales</taxon>
        <taxon>Glomeraceae</taxon>
        <taxon>Rhizophagus</taxon>
    </lineage>
</organism>
<evidence type="ECO:0000313" key="4">
    <source>
        <dbReference type="Proteomes" id="UP000247702"/>
    </source>
</evidence>
<dbReference type="EMBL" id="BEXD01000192">
    <property type="protein sequence ID" value="GBB85153.1"/>
    <property type="molecule type" value="Genomic_DNA"/>
</dbReference>
<reference evidence="2 4" key="1">
    <citation type="submission" date="2017-11" db="EMBL/GenBank/DDBJ databases">
        <title>The genome of Rhizophagus clarus HR1 reveals common genetic basis of auxotrophy among arbuscular mycorrhizal fungi.</title>
        <authorList>
            <person name="Kobayashi Y."/>
        </authorList>
    </citation>
    <scope>NUCLEOTIDE SEQUENCE [LARGE SCALE GENOMIC DNA]</scope>
    <source>
        <strain evidence="2 4">HR1</strain>
    </source>
</reference>
<reference evidence="3" key="2">
    <citation type="submission" date="2019-10" db="EMBL/GenBank/DDBJ databases">
        <title>Conservation and host-specific expression of non-tandemly repeated heterogenous ribosome RNA gene in arbuscular mycorrhizal fungi.</title>
        <authorList>
            <person name="Maeda T."/>
            <person name="Kobayashi Y."/>
            <person name="Nakagawa T."/>
            <person name="Ezawa T."/>
            <person name="Yamaguchi K."/>
            <person name="Bino T."/>
            <person name="Nishimoto Y."/>
            <person name="Shigenobu S."/>
            <person name="Kawaguchi M."/>
        </authorList>
    </citation>
    <scope>NUCLEOTIDE SEQUENCE</scope>
    <source>
        <strain evidence="3">HR1</strain>
    </source>
</reference>
<feature type="region of interest" description="Disordered" evidence="1">
    <location>
        <begin position="130"/>
        <end position="178"/>
    </location>
</feature>
<comment type="caution">
    <text evidence="2">The sequence shown here is derived from an EMBL/GenBank/DDBJ whole genome shotgun (WGS) entry which is preliminary data.</text>
</comment>
<evidence type="ECO:0000313" key="2">
    <source>
        <dbReference type="EMBL" id="GBB85153.1"/>
    </source>
</evidence>
<feature type="compositionally biased region" description="Basic and acidic residues" evidence="1">
    <location>
        <begin position="142"/>
        <end position="156"/>
    </location>
</feature>